<feature type="compositionally biased region" description="Basic and acidic residues" evidence="1">
    <location>
        <begin position="57"/>
        <end position="71"/>
    </location>
</feature>
<comment type="caution">
    <text evidence="2">The sequence shown here is derived from an EMBL/GenBank/DDBJ whole genome shotgun (WGS) entry which is preliminary data.</text>
</comment>
<name>A0AAV3P1N4_LITER</name>
<proteinExistence type="predicted"/>
<gene>
    <name evidence="2" type="ORF">LIER_04463</name>
</gene>
<keyword evidence="3" id="KW-1185">Reference proteome</keyword>
<protein>
    <submittedName>
        <fullName evidence="2">Uncharacterized protein</fullName>
    </submittedName>
</protein>
<dbReference type="AlphaFoldDB" id="A0AAV3P1N4"/>
<accession>A0AAV3P1N4</accession>
<feature type="compositionally biased region" description="Polar residues" evidence="1">
    <location>
        <begin position="72"/>
        <end position="82"/>
    </location>
</feature>
<dbReference type="Proteomes" id="UP001454036">
    <property type="component" value="Unassembled WGS sequence"/>
</dbReference>
<sequence length="121" mass="13185">MDSINQPQIAEIGDGGDETLNSKSGGNIDSDDNSIESIGWSTDKSSDEMSLDQSKFTLKDKHDKGVRHKENAANSDAGQSNKYHLLPQIPAKPFESASKNKQRSDVAHQAILSKEKEKADT</sequence>
<evidence type="ECO:0000256" key="1">
    <source>
        <dbReference type="SAM" id="MobiDB-lite"/>
    </source>
</evidence>
<dbReference type="EMBL" id="BAABME010000573">
    <property type="protein sequence ID" value="GAA0143883.1"/>
    <property type="molecule type" value="Genomic_DNA"/>
</dbReference>
<organism evidence="2 3">
    <name type="scientific">Lithospermum erythrorhizon</name>
    <name type="common">Purple gromwell</name>
    <name type="synonym">Lithospermum officinale var. erythrorhizon</name>
    <dbReference type="NCBI Taxonomy" id="34254"/>
    <lineage>
        <taxon>Eukaryota</taxon>
        <taxon>Viridiplantae</taxon>
        <taxon>Streptophyta</taxon>
        <taxon>Embryophyta</taxon>
        <taxon>Tracheophyta</taxon>
        <taxon>Spermatophyta</taxon>
        <taxon>Magnoliopsida</taxon>
        <taxon>eudicotyledons</taxon>
        <taxon>Gunneridae</taxon>
        <taxon>Pentapetalae</taxon>
        <taxon>asterids</taxon>
        <taxon>lamiids</taxon>
        <taxon>Boraginales</taxon>
        <taxon>Boraginaceae</taxon>
        <taxon>Boraginoideae</taxon>
        <taxon>Lithospermeae</taxon>
        <taxon>Lithospermum</taxon>
    </lineage>
</organism>
<reference evidence="2 3" key="1">
    <citation type="submission" date="2024-01" db="EMBL/GenBank/DDBJ databases">
        <title>The complete chloroplast genome sequence of Lithospermum erythrorhizon: insights into the phylogenetic relationship among Boraginaceae species and the maternal lineages of purple gromwells.</title>
        <authorList>
            <person name="Okada T."/>
            <person name="Watanabe K."/>
        </authorList>
    </citation>
    <scope>NUCLEOTIDE SEQUENCE [LARGE SCALE GENOMIC DNA]</scope>
</reference>
<evidence type="ECO:0000313" key="2">
    <source>
        <dbReference type="EMBL" id="GAA0143883.1"/>
    </source>
</evidence>
<feature type="region of interest" description="Disordered" evidence="1">
    <location>
        <begin position="1"/>
        <end position="121"/>
    </location>
</feature>
<evidence type="ECO:0000313" key="3">
    <source>
        <dbReference type="Proteomes" id="UP001454036"/>
    </source>
</evidence>